<dbReference type="SUPFAM" id="SSF55729">
    <property type="entry name" value="Acyl-CoA N-acyltransferases (Nat)"/>
    <property type="match status" value="1"/>
</dbReference>
<evidence type="ECO:0000313" key="3">
    <source>
        <dbReference type="Proteomes" id="UP000831782"/>
    </source>
</evidence>
<dbReference type="RefSeq" id="WP_244719735.1">
    <property type="nucleotide sequence ID" value="NZ_CP095072.1"/>
</dbReference>
<accession>A0ABY4EWE6</accession>
<dbReference type="InterPro" id="IPR000182">
    <property type="entry name" value="GNAT_dom"/>
</dbReference>
<protein>
    <submittedName>
        <fullName evidence="2">GNAT family N-acetyltransferase</fullName>
    </submittedName>
</protein>
<keyword evidence="3" id="KW-1185">Reference proteome</keyword>
<dbReference type="InterPro" id="IPR016181">
    <property type="entry name" value="Acyl_CoA_acyltransferase"/>
</dbReference>
<proteinExistence type="predicted"/>
<organism evidence="2 3">
    <name type="scientific">Gracilibacillus caseinilyticus</name>
    <dbReference type="NCBI Taxonomy" id="2932256"/>
    <lineage>
        <taxon>Bacteria</taxon>
        <taxon>Bacillati</taxon>
        <taxon>Bacillota</taxon>
        <taxon>Bacilli</taxon>
        <taxon>Bacillales</taxon>
        <taxon>Bacillaceae</taxon>
        <taxon>Gracilibacillus</taxon>
    </lineage>
</organism>
<feature type="domain" description="N-acetyltransferase" evidence="1">
    <location>
        <begin position="8"/>
        <end position="142"/>
    </location>
</feature>
<evidence type="ECO:0000313" key="2">
    <source>
        <dbReference type="EMBL" id="UOQ48742.1"/>
    </source>
</evidence>
<dbReference type="CDD" id="cd04301">
    <property type="entry name" value="NAT_SF"/>
    <property type="match status" value="1"/>
</dbReference>
<dbReference type="PANTHER" id="PTHR43233">
    <property type="entry name" value="FAMILY N-ACETYLTRANSFERASE, PUTATIVE (AFU_ORTHOLOGUE AFUA_6G03350)-RELATED"/>
    <property type="match status" value="1"/>
</dbReference>
<dbReference type="Proteomes" id="UP000831782">
    <property type="component" value="Chromosome"/>
</dbReference>
<dbReference type="EMBL" id="CP095072">
    <property type="protein sequence ID" value="UOQ48742.1"/>
    <property type="molecule type" value="Genomic_DNA"/>
</dbReference>
<dbReference type="PROSITE" id="PS51186">
    <property type="entry name" value="GNAT"/>
    <property type="match status" value="1"/>
</dbReference>
<dbReference type="InterPro" id="IPR053144">
    <property type="entry name" value="Acetyltransferase_Butenolide"/>
</dbReference>
<name>A0ABY4EWE6_9BACI</name>
<dbReference type="PANTHER" id="PTHR43233:SF1">
    <property type="entry name" value="FAMILY N-ACETYLTRANSFERASE, PUTATIVE (AFU_ORTHOLOGUE AFUA_6G03350)-RELATED"/>
    <property type="match status" value="1"/>
</dbReference>
<gene>
    <name evidence="2" type="ORF">MUN88_00850</name>
</gene>
<sequence>MKWYSKYYTVSDDQREMDTDVIFDMLSKSYWASDRSKEVIVKSMESSICFGVYEGEIQVGFARVITDNIVFSWICDVIIHPDHRGKGLGKWLFQCIMEHPENQVKTFGLFTKDAHTLYRKFGFSNVETMQCRVDDPASWGRR</sequence>
<dbReference type="Gene3D" id="3.40.630.30">
    <property type="match status" value="1"/>
</dbReference>
<evidence type="ECO:0000259" key="1">
    <source>
        <dbReference type="PROSITE" id="PS51186"/>
    </source>
</evidence>
<reference evidence="2 3" key="1">
    <citation type="submission" date="2022-04" db="EMBL/GenBank/DDBJ databases">
        <title>Gracilibacillus sp. isolated from saltern.</title>
        <authorList>
            <person name="Won M."/>
            <person name="Lee C.-M."/>
            <person name="Woen H.-Y."/>
            <person name="Kwon S.-W."/>
        </authorList>
    </citation>
    <scope>NUCLEOTIDE SEQUENCE [LARGE SCALE GENOMIC DNA]</scope>
    <source>
        <strain evidence="2 3">SSWR10-1</strain>
    </source>
</reference>
<dbReference type="Pfam" id="PF13508">
    <property type="entry name" value="Acetyltransf_7"/>
    <property type="match status" value="1"/>
</dbReference>